<accession>A0A069RC37</accession>
<keyword evidence="4" id="KW-1003">Cell membrane</keyword>
<dbReference type="GO" id="GO:0015105">
    <property type="term" value="F:arsenite transmembrane transporter activity"/>
    <property type="evidence" value="ECO:0007669"/>
    <property type="project" value="InterPro"/>
</dbReference>
<name>A0A069RC37_PEPLI</name>
<proteinExistence type="inferred from homology"/>
<sequence length="423" mass="46438">MFSQTAIVLSIFIVTYIFIISEKIDRTIISFFGATMLILLGILSQEEALHFIDFNTIGLLIGMMIIVNVLKTTGVFQYIAIKTAKLAKGDPWRIIMFLCIVTAVLSAFLDNVTTVLLIAPVTLVITETLEVNPLPFLVPQIISSNVGGTGTLVGDPPNIMIGSISGLGFMDFILNTGPIALVILIVTIFIFKFIYGRKVTVDEAQKKKLLMFDEQKAIKEKRLLIKSLSVLFLTIIGFSLHEMLGLESASVALIGASTMLLLTRADIEVVLHEIEWPTIFFFAFLFMLVGGLEKVGLIDMLAERITETAETNFFLTALLMLWGSAIISSFLDNIPFVATMIPLISKMSVMTSIDVTPLWWALSLGACLGGNGTLIGASANVIVAGILEKNKYKLSFIDYIKVGFPMMIISIIMASVYLIAFYL</sequence>
<evidence type="ECO:0000256" key="5">
    <source>
        <dbReference type="ARBA" id="ARBA00022692"/>
    </source>
</evidence>
<evidence type="ECO:0000256" key="8">
    <source>
        <dbReference type="SAM" id="Phobius"/>
    </source>
</evidence>
<dbReference type="EMBL" id="JJMM01000026">
    <property type="protein sequence ID" value="KDR93825.1"/>
    <property type="molecule type" value="Genomic_DNA"/>
</dbReference>
<feature type="domain" description="Citrate transporter-like" evidence="9">
    <location>
        <begin position="16"/>
        <end position="365"/>
    </location>
</feature>
<feature type="transmembrane region" description="Helical" evidence="8">
    <location>
        <begin position="92"/>
        <end position="109"/>
    </location>
</feature>
<feature type="transmembrane region" description="Helical" evidence="8">
    <location>
        <begin position="223"/>
        <end position="240"/>
    </location>
</feature>
<feature type="transmembrane region" description="Helical" evidence="8">
    <location>
        <begin position="57"/>
        <end position="80"/>
    </location>
</feature>
<dbReference type="AlphaFoldDB" id="A0A069RC37"/>
<keyword evidence="3" id="KW-0813">Transport</keyword>
<dbReference type="GO" id="GO:0005886">
    <property type="term" value="C:plasma membrane"/>
    <property type="evidence" value="ECO:0007669"/>
    <property type="project" value="UniProtKB-SubCell"/>
</dbReference>
<keyword evidence="5 8" id="KW-0812">Transmembrane</keyword>
<keyword evidence="6 8" id="KW-1133">Transmembrane helix</keyword>
<dbReference type="STRING" id="1121324.CLIT_23c00970"/>
<evidence type="ECO:0000313" key="11">
    <source>
        <dbReference type="Proteomes" id="UP000027946"/>
    </source>
</evidence>
<dbReference type="OrthoDB" id="9765532at2"/>
<dbReference type="PRINTS" id="PR00758">
    <property type="entry name" value="ARSENICPUMP"/>
</dbReference>
<dbReference type="PANTHER" id="PTHR43568">
    <property type="entry name" value="P PROTEIN"/>
    <property type="match status" value="1"/>
</dbReference>
<comment type="similarity">
    <text evidence="2">Belongs to the CitM (TC 2.A.11) transporter family.</text>
</comment>
<evidence type="ECO:0000256" key="7">
    <source>
        <dbReference type="ARBA" id="ARBA00023136"/>
    </source>
</evidence>
<evidence type="ECO:0000259" key="9">
    <source>
        <dbReference type="Pfam" id="PF03600"/>
    </source>
</evidence>
<comment type="subcellular location">
    <subcellularLocation>
        <location evidence="1">Cell membrane</location>
        <topology evidence="1">Multi-pass membrane protein</topology>
    </subcellularLocation>
</comment>
<evidence type="ECO:0000256" key="4">
    <source>
        <dbReference type="ARBA" id="ARBA00022475"/>
    </source>
</evidence>
<dbReference type="PANTHER" id="PTHR43568:SF1">
    <property type="entry name" value="P PROTEIN"/>
    <property type="match status" value="1"/>
</dbReference>
<evidence type="ECO:0000256" key="6">
    <source>
        <dbReference type="ARBA" id="ARBA00022989"/>
    </source>
</evidence>
<dbReference type="eggNOG" id="COG1055">
    <property type="taxonomic scope" value="Bacteria"/>
</dbReference>
<evidence type="ECO:0000256" key="3">
    <source>
        <dbReference type="ARBA" id="ARBA00022448"/>
    </source>
</evidence>
<feature type="transmembrane region" description="Helical" evidence="8">
    <location>
        <begin position="172"/>
        <end position="195"/>
    </location>
</feature>
<keyword evidence="11" id="KW-1185">Reference proteome</keyword>
<evidence type="ECO:0000313" key="10">
    <source>
        <dbReference type="EMBL" id="KDR93825.1"/>
    </source>
</evidence>
<organism evidence="10 11">
    <name type="scientific">Peptoclostridium litorale DSM 5388</name>
    <dbReference type="NCBI Taxonomy" id="1121324"/>
    <lineage>
        <taxon>Bacteria</taxon>
        <taxon>Bacillati</taxon>
        <taxon>Bacillota</taxon>
        <taxon>Clostridia</taxon>
        <taxon>Peptostreptococcales</taxon>
        <taxon>Peptoclostridiaceae</taxon>
        <taxon>Peptoclostridium</taxon>
    </lineage>
</organism>
<dbReference type="Pfam" id="PF03600">
    <property type="entry name" value="CitMHS"/>
    <property type="match status" value="1"/>
</dbReference>
<feature type="transmembrane region" description="Helical" evidence="8">
    <location>
        <begin position="6"/>
        <end position="21"/>
    </location>
</feature>
<dbReference type="InterPro" id="IPR004680">
    <property type="entry name" value="Cit_transptr-like_dom"/>
</dbReference>
<keyword evidence="7 8" id="KW-0472">Membrane</keyword>
<evidence type="ECO:0000256" key="1">
    <source>
        <dbReference type="ARBA" id="ARBA00004651"/>
    </source>
</evidence>
<dbReference type="InterPro" id="IPR051475">
    <property type="entry name" value="Diverse_Ion_Transporter"/>
</dbReference>
<feature type="transmembrane region" description="Helical" evidence="8">
    <location>
        <begin position="399"/>
        <end position="422"/>
    </location>
</feature>
<evidence type="ECO:0000256" key="2">
    <source>
        <dbReference type="ARBA" id="ARBA00009843"/>
    </source>
</evidence>
<feature type="transmembrane region" description="Helical" evidence="8">
    <location>
        <begin position="274"/>
        <end position="292"/>
    </location>
</feature>
<feature type="transmembrane region" description="Helical" evidence="8">
    <location>
        <begin position="28"/>
        <end position="45"/>
    </location>
</feature>
<dbReference type="RefSeq" id="WP_038267665.1">
    <property type="nucleotide sequence ID" value="NZ_FSRH01000004.1"/>
</dbReference>
<dbReference type="InterPro" id="IPR000802">
    <property type="entry name" value="Arsenical_pump_ArsB"/>
</dbReference>
<protein>
    <submittedName>
        <fullName evidence="10">NhaD1</fullName>
    </submittedName>
</protein>
<feature type="transmembrane region" description="Helical" evidence="8">
    <location>
        <begin position="312"/>
        <end position="331"/>
    </location>
</feature>
<comment type="caution">
    <text evidence="10">The sequence shown here is derived from an EMBL/GenBank/DDBJ whole genome shotgun (WGS) entry which is preliminary data.</text>
</comment>
<reference evidence="10 11" key="1">
    <citation type="submission" date="2014-03" db="EMBL/GenBank/DDBJ databases">
        <title>Genome sequence of Clostridium litorale W6, DSM 5388.</title>
        <authorList>
            <person name="Poehlein A."/>
            <person name="Jagirdar A."/>
            <person name="Khonsari B."/>
            <person name="Chibani C.M."/>
            <person name="Gutierrez Gutierrez D.A."/>
            <person name="Davydova E."/>
            <person name="Alghaithi H.S."/>
            <person name="Nair K.P."/>
            <person name="Dhamotharan K."/>
            <person name="Chandran L."/>
            <person name="G W."/>
            <person name="Daniel R."/>
        </authorList>
    </citation>
    <scope>NUCLEOTIDE SEQUENCE [LARGE SCALE GENOMIC DNA]</scope>
    <source>
        <strain evidence="10 11">W6</strain>
    </source>
</reference>
<dbReference type="Proteomes" id="UP000027946">
    <property type="component" value="Unassembled WGS sequence"/>
</dbReference>
<dbReference type="CDD" id="cd01116">
    <property type="entry name" value="P_permease"/>
    <property type="match status" value="1"/>
</dbReference>
<gene>
    <name evidence="10" type="ORF">CLIT_23c00970</name>
</gene>